<dbReference type="EMBL" id="GBRH01171011">
    <property type="protein sequence ID" value="JAE26885.1"/>
    <property type="molecule type" value="Transcribed_RNA"/>
</dbReference>
<evidence type="ECO:0000313" key="1">
    <source>
        <dbReference type="EMBL" id="JAE26885.1"/>
    </source>
</evidence>
<reference evidence="1" key="2">
    <citation type="journal article" date="2015" name="Data Brief">
        <title>Shoot transcriptome of the giant reed, Arundo donax.</title>
        <authorList>
            <person name="Barrero R.A."/>
            <person name="Guerrero F.D."/>
            <person name="Moolhuijzen P."/>
            <person name="Goolsby J.A."/>
            <person name="Tidwell J."/>
            <person name="Bellgard S.E."/>
            <person name="Bellgard M.I."/>
        </authorList>
    </citation>
    <scope>NUCLEOTIDE SEQUENCE</scope>
    <source>
        <tissue evidence="1">Shoot tissue taken approximately 20 cm above the soil surface</tissue>
    </source>
</reference>
<name>A0A0A9GP06_ARUDO</name>
<dbReference type="AlphaFoldDB" id="A0A0A9GP06"/>
<proteinExistence type="predicted"/>
<sequence>MKNKKNKRLPLSVDRNLTSLHIYIHRNQVNCNWLMLFVLSFTSADRAPDISVRPSFSMLSDRLSWSWRRHSTADTSTTAMSDEETFQLSDQSMAILKADGNAL</sequence>
<protein>
    <submittedName>
        <fullName evidence="1">Uncharacterized protein</fullName>
    </submittedName>
</protein>
<reference evidence="1" key="1">
    <citation type="submission" date="2014-09" db="EMBL/GenBank/DDBJ databases">
        <authorList>
            <person name="Magalhaes I.L.F."/>
            <person name="Oliveira U."/>
            <person name="Santos F.R."/>
            <person name="Vidigal T.H.D.A."/>
            <person name="Brescovit A.D."/>
            <person name="Santos A.J."/>
        </authorList>
    </citation>
    <scope>NUCLEOTIDE SEQUENCE</scope>
    <source>
        <tissue evidence="1">Shoot tissue taken approximately 20 cm above the soil surface</tissue>
    </source>
</reference>
<organism evidence="1">
    <name type="scientific">Arundo donax</name>
    <name type="common">Giant reed</name>
    <name type="synonym">Donax arundinaceus</name>
    <dbReference type="NCBI Taxonomy" id="35708"/>
    <lineage>
        <taxon>Eukaryota</taxon>
        <taxon>Viridiplantae</taxon>
        <taxon>Streptophyta</taxon>
        <taxon>Embryophyta</taxon>
        <taxon>Tracheophyta</taxon>
        <taxon>Spermatophyta</taxon>
        <taxon>Magnoliopsida</taxon>
        <taxon>Liliopsida</taxon>
        <taxon>Poales</taxon>
        <taxon>Poaceae</taxon>
        <taxon>PACMAD clade</taxon>
        <taxon>Arundinoideae</taxon>
        <taxon>Arundineae</taxon>
        <taxon>Arundo</taxon>
    </lineage>
</organism>
<accession>A0A0A9GP06</accession>